<dbReference type="SUPFAM" id="SSF48452">
    <property type="entry name" value="TPR-like"/>
    <property type="match status" value="1"/>
</dbReference>
<keyword evidence="2" id="KW-0539">Nucleus</keyword>
<feature type="compositionally biased region" description="Low complexity" evidence="3">
    <location>
        <begin position="302"/>
        <end position="314"/>
    </location>
</feature>
<dbReference type="FunFam" id="1.25.40.10:FF:000431">
    <property type="entry name" value="Tetratricopeptide repeat (TPR)-like superfamily protein"/>
    <property type="match status" value="1"/>
</dbReference>
<evidence type="ECO:0000313" key="5">
    <source>
        <dbReference type="Proteomes" id="UP000283530"/>
    </source>
</evidence>
<dbReference type="OrthoDB" id="77564at2759"/>
<gene>
    <name evidence="4" type="ORF">CKAN_00612000</name>
</gene>
<proteinExistence type="predicted"/>
<dbReference type="STRING" id="337451.A0A443NGJ9"/>
<dbReference type="InterPro" id="IPR033053">
    <property type="entry name" value="Hir3/CABIN1"/>
</dbReference>
<evidence type="ECO:0000313" key="4">
    <source>
        <dbReference type="EMBL" id="RWR77624.1"/>
    </source>
</evidence>
<evidence type="ECO:0000256" key="3">
    <source>
        <dbReference type="SAM" id="MobiDB-lite"/>
    </source>
</evidence>
<sequence>MAMFSISAINDTDSKGQWEPLAPTKEAQEFHLSQTYHEGLIQLQAKEFTKARELLESVLKDPLISNAQVDSNASDGHLLQLRFLALKNLASVFLQQGSMHYESALSCYLQAVEIDAKDSVVWNQLGTLACTMGLFSMSRWAFEQGLFCSPNNWNCMEKLLEVLIAIGDEVACLSVADLILRHWPSHSRALHVKSTIQESDPIPFAPRGIDKLEPKHVRLKFPEKRKRADESLDEKAGLKRHKQVIDLYLPEVSWAAVIDATLNILSGRGSEHGAGCNQDDNEKLGCRRAKVMARNTATHVNGAGSTSSETGDGSENLDRHGNIRISIHLPSEYVMDSAEGEGVSPISAGENMSYSDCGSEKANVVKEKEACVDEEHPQERRSTRLERLRSRKPGKEELDFASSKDLAKVVLQSLEPFIADRSAIKDSNCSGGFSVPGPDAVSSSTHPEYNAVASFITDASNNYGAYHVAHLLLEEVAHINVPYQENFIKLLELEKLTRHWGQDRTPECSLFLAELYYDFGSCSANESKSSFFSESSYHLCKVIEMVALDLPAHLIGAYHIDCDMKVIMEMNDPIKGATQSEPTGVESISQSKGSQNPTTLETEISACKQPAFPDSFLSNKSSFWARFFWLSGRLSIFSDEKEKAYKEFCFSLSLLRNGKNENEPPLFIPLPHCKLIKGLSVDRVLYEIHLLKVDTLLKKTTGEMIDKGMYSECVNLLAPLLLSTKEIYFDLPTGAYKEGEGFTSVELLALDVLISACEKAKPMEIEVFLNCHWRKILILSVAAGMIEPTFSQKALHKMSILKTNGSSEMESLENMGKQWNHLIAQEVKEISRSASLVKNLIDQNISSDGLSIPVSIIGHIQSLILTVMCNVMGTLLCQKSSGLGTGNQTEHLESQCLVDAAIAFCKLQHLIPAIPIKTQVELIVAIHELLAEYGLCCAGKDSEGEEGTFLKLAIKHLLALDMKLKSGFQSSNRGIGTKQSNNLHCFDYDAKTSISTSKLSTDVEVESVRVAKEDIIVLHKDAPKETTCEDLFPHEALEKHEELVEGDRDGSDGKLHHLDMQNVSSEVDECGNHHTDVEREKVELGIDNALDQSFFCLYGLNLKCGPDSSDDDLAIHKNTSRGDYQTKEQCADVFQYILPYAKASSRAGLVKLRRVLRAIRRHFPQPPEDMLNENPIDKFLDSFDLCEDKLYEAAVSDGSQETIFSIVFPDGRVFKACKTLSTGSSEPYVEVYGNLYYLISQAEETSATDKWPGFVLTKEGEEFVEQNANLFKYDLLYNPLRFESWQRLANIYDEEVDLLLNDGSKHKNVVEWRKHTTLPQRVQISRRRSRRCLLMSLALAKTPIQKSEIHELLALVYYDSLQNVVPIYDQRSVIPTKDAAWKLLCQNSMKHFEKAFQYKPEWSYAFYLGKLCEKLGFSCEKTFSYYSKSITLNPSAVDPVYRMHASRLKLLLKSEKQALNTLQVIATYSFTESTKETVLNMLSQTSQDHLELPLDVQNGNIQEGSENVIKHSEILQLEDAWRMLYSDCLSALQVCVEGELKHFHKARYRLAQGLHKRGDRGDLEKAKDELSFCFKSSRSTFTINMWEIDGTVRKGRRKTPGLGGNKKALEVSLPESSRKFITCIRKYTLLYLNLLEKTGDLSTLERAYMTLRTDKRFSLCLEDITPVALGRYIQALTSSIQRAETLGSDVGTTVEHLLEKMFNVFIDHMNLWMDISNLHELKSPELTESSLYGYIHKYIQSLERNVRLDTIETINEKIRKRFKNPKLSNSNIAKICKHASVAWCRSIVISLASITPLQAENSNPHVLSAIVGGSEICPLLYVDLQANELLSSFEDPTHSEALEMKWGQVVTRMRSIHIKQSSEENMEAASTLLRCAYNFYRESSCGTLPSGINLFTTPSRLTEGSYLPSMEGVEIIDLSTPRKLLLWAYTLVHGRYSNILAVVKHCEENAKPRMKKGTATPSAATSTLPQTTISVPTHTAMITDGGGKERPGIDESGEAEENLSTAAASTSLHEGSSVEGPSMLFSTDETHKISSAPHGSNRPLQSETNKSWCTAPPLHQCDNTNVESIIQDANGGDNFIG</sequence>
<dbReference type="InterPro" id="IPR011990">
    <property type="entry name" value="TPR-like_helical_dom_sf"/>
</dbReference>
<organism evidence="4 5">
    <name type="scientific">Cinnamomum micranthum f. kanehirae</name>
    <dbReference type="NCBI Taxonomy" id="337451"/>
    <lineage>
        <taxon>Eukaryota</taxon>
        <taxon>Viridiplantae</taxon>
        <taxon>Streptophyta</taxon>
        <taxon>Embryophyta</taxon>
        <taxon>Tracheophyta</taxon>
        <taxon>Spermatophyta</taxon>
        <taxon>Magnoliopsida</taxon>
        <taxon>Magnoliidae</taxon>
        <taxon>Laurales</taxon>
        <taxon>Lauraceae</taxon>
        <taxon>Cinnamomum</taxon>
    </lineage>
</organism>
<dbReference type="Gene3D" id="1.25.40.10">
    <property type="entry name" value="Tetratricopeptide repeat domain"/>
    <property type="match status" value="1"/>
</dbReference>
<feature type="compositionally biased region" description="Polar residues" evidence="3">
    <location>
        <begin position="2002"/>
        <end position="2014"/>
    </location>
</feature>
<dbReference type="Proteomes" id="UP000283530">
    <property type="component" value="Unassembled WGS sequence"/>
</dbReference>
<dbReference type="GO" id="GO:0031491">
    <property type="term" value="F:nucleosome binding"/>
    <property type="evidence" value="ECO:0007669"/>
    <property type="project" value="TreeGrafter"/>
</dbReference>
<reference evidence="4 5" key="1">
    <citation type="journal article" date="2019" name="Nat. Plants">
        <title>Stout camphor tree genome fills gaps in understanding of flowering plant genome evolution.</title>
        <authorList>
            <person name="Chaw S.M."/>
            <person name="Liu Y.C."/>
            <person name="Wu Y.W."/>
            <person name="Wang H.Y."/>
            <person name="Lin C.I."/>
            <person name="Wu C.S."/>
            <person name="Ke H.M."/>
            <person name="Chang L.Y."/>
            <person name="Hsu C.Y."/>
            <person name="Yang H.T."/>
            <person name="Sudianto E."/>
            <person name="Hsu M.H."/>
            <person name="Wu K.P."/>
            <person name="Wang L.N."/>
            <person name="Leebens-Mack J.H."/>
            <person name="Tsai I.J."/>
        </authorList>
    </citation>
    <scope>NUCLEOTIDE SEQUENCE [LARGE SCALE GENOMIC DNA]</scope>
    <source>
        <strain evidence="5">cv. Chaw 1501</strain>
        <tissue evidence="4">Young leaves</tissue>
    </source>
</reference>
<dbReference type="GO" id="GO:0006325">
    <property type="term" value="P:chromatin organization"/>
    <property type="evidence" value="ECO:0007669"/>
    <property type="project" value="InterPro"/>
</dbReference>
<evidence type="ECO:0000256" key="1">
    <source>
        <dbReference type="ARBA" id="ARBA00004123"/>
    </source>
</evidence>
<protein>
    <submittedName>
        <fullName evidence="4">Tetratricopeptide repeat-containing domain-containing protein</fullName>
    </submittedName>
</protein>
<comment type="caution">
    <text evidence="4">The sequence shown here is derived from an EMBL/GenBank/DDBJ whole genome shotgun (WGS) entry which is preliminary data.</text>
</comment>
<feature type="region of interest" description="Disordered" evidence="3">
    <location>
        <begin position="300"/>
        <end position="319"/>
    </location>
</feature>
<dbReference type="EMBL" id="QPKB01000002">
    <property type="protein sequence ID" value="RWR77624.1"/>
    <property type="molecule type" value="Genomic_DNA"/>
</dbReference>
<dbReference type="GO" id="GO:0005634">
    <property type="term" value="C:nucleus"/>
    <property type="evidence" value="ECO:0007669"/>
    <property type="project" value="UniProtKB-SubCell"/>
</dbReference>
<dbReference type="PANTHER" id="PTHR15502:SF7">
    <property type="entry name" value="CALCINEURIN-BINDING PROTEIN CABIN-1"/>
    <property type="match status" value="1"/>
</dbReference>
<accession>A0A443NGJ9</accession>
<keyword evidence="5" id="KW-1185">Reference proteome</keyword>
<feature type="compositionally biased region" description="Polar residues" evidence="3">
    <location>
        <begin position="2042"/>
        <end position="2052"/>
    </location>
</feature>
<evidence type="ECO:0000256" key="2">
    <source>
        <dbReference type="ARBA" id="ARBA00023242"/>
    </source>
</evidence>
<dbReference type="PANTHER" id="PTHR15502">
    <property type="entry name" value="CALCINEURIN-BINDING PROTEIN CABIN 1-RELATED"/>
    <property type="match status" value="1"/>
</dbReference>
<feature type="region of interest" description="Disordered" evidence="3">
    <location>
        <begin position="368"/>
        <end position="396"/>
    </location>
</feature>
<name>A0A443NGJ9_9MAGN</name>
<comment type="subcellular location">
    <subcellularLocation>
        <location evidence="1">Nucleus</location>
    </subcellularLocation>
</comment>
<feature type="region of interest" description="Disordered" evidence="3">
    <location>
        <begin position="578"/>
        <end position="600"/>
    </location>
</feature>
<feature type="region of interest" description="Disordered" evidence="3">
    <location>
        <begin position="1977"/>
        <end position="2056"/>
    </location>
</feature>